<dbReference type="OrthoDB" id="1111214at2759"/>
<gene>
    <name evidence="3" type="ORF">E5676_scaffold6571G00030</name>
    <name evidence="2" type="ORF">E6C27_scaffold92G00020</name>
</gene>
<feature type="domain" description="Retrotransposon gag" evidence="1">
    <location>
        <begin position="12"/>
        <end position="63"/>
    </location>
</feature>
<organism evidence="2 4">
    <name type="scientific">Cucumis melo var. makuwa</name>
    <name type="common">Oriental melon</name>
    <dbReference type="NCBI Taxonomy" id="1194695"/>
    <lineage>
        <taxon>Eukaryota</taxon>
        <taxon>Viridiplantae</taxon>
        <taxon>Streptophyta</taxon>
        <taxon>Embryophyta</taxon>
        <taxon>Tracheophyta</taxon>
        <taxon>Spermatophyta</taxon>
        <taxon>Magnoliopsida</taxon>
        <taxon>eudicotyledons</taxon>
        <taxon>Gunneridae</taxon>
        <taxon>Pentapetalae</taxon>
        <taxon>rosids</taxon>
        <taxon>fabids</taxon>
        <taxon>Cucurbitales</taxon>
        <taxon>Cucurbitaceae</taxon>
        <taxon>Benincaseae</taxon>
        <taxon>Cucumis</taxon>
    </lineage>
</organism>
<dbReference type="EMBL" id="SSTE01018688">
    <property type="protein sequence ID" value="KAA0038479.1"/>
    <property type="molecule type" value="Genomic_DNA"/>
</dbReference>
<proteinExistence type="predicted"/>
<comment type="caution">
    <text evidence="2">The sequence shown here is derived from an EMBL/GenBank/DDBJ whole genome shotgun (WGS) entry which is preliminary data.</text>
</comment>
<accession>A0A5A7TAV3</accession>
<dbReference type="AlphaFoldDB" id="A0A5A7TAV3"/>
<sequence>MKRCEGKIPSPNYEQTLYNQHQGCRQGGRSMAEYIEEFHRLGARTNLMENEQDLIAGFVGGLRLDIKENLLKNLLKSVQRSLVDEAHRIVFTAVHGRQQWHLSPPNH</sequence>
<name>A0A5A7TAV3_CUCMM</name>
<dbReference type="EMBL" id="SSTD01015166">
    <property type="protein sequence ID" value="TYK03328.1"/>
    <property type="molecule type" value="Genomic_DNA"/>
</dbReference>
<evidence type="ECO:0000313" key="4">
    <source>
        <dbReference type="Proteomes" id="UP000321393"/>
    </source>
</evidence>
<evidence type="ECO:0000313" key="2">
    <source>
        <dbReference type="EMBL" id="KAA0038479.1"/>
    </source>
</evidence>
<evidence type="ECO:0000313" key="3">
    <source>
        <dbReference type="EMBL" id="TYK03328.1"/>
    </source>
</evidence>
<dbReference type="Proteomes" id="UP000321393">
    <property type="component" value="Unassembled WGS sequence"/>
</dbReference>
<dbReference type="InterPro" id="IPR005162">
    <property type="entry name" value="Retrotrans_gag_dom"/>
</dbReference>
<reference evidence="4 5" key="1">
    <citation type="submission" date="2019-08" db="EMBL/GenBank/DDBJ databases">
        <title>Draft genome sequences of two oriental melons (Cucumis melo L. var makuwa).</title>
        <authorList>
            <person name="Kwon S.-Y."/>
        </authorList>
    </citation>
    <scope>NUCLEOTIDE SEQUENCE [LARGE SCALE GENOMIC DNA]</scope>
    <source>
        <strain evidence="5">cv. Chang Bougi</strain>
        <strain evidence="4">cv. SW 3</strain>
        <tissue evidence="2">Leaf</tissue>
    </source>
</reference>
<dbReference type="Pfam" id="PF03732">
    <property type="entry name" value="Retrotrans_gag"/>
    <property type="match status" value="1"/>
</dbReference>
<evidence type="ECO:0000313" key="5">
    <source>
        <dbReference type="Proteomes" id="UP000321947"/>
    </source>
</evidence>
<dbReference type="Proteomes" id="UP000321947">
    <property type="component" value="Unassembled WGS sequence"/>
</dbReference>
<evidence type="ECO:0000259" key="1">
    <source>
        <dbReference type="Pfam" id="PF03732"/>
    </source>
</evidence>
<protein>
    <recommendedName>
        <fullName evidence="1">Retrotransposon gag domain-containing protein</fullName>
    </recommendedName>
</protein>